<keyword evidence="1" id="KW-0472">Membrane</keyword>
<keyword evidence="1" id="KW-0812">Transmembrane</keyword>
<dbReference type="KEGG" id="cvn:111133813"/>
<feature type="transmembrane region" description="Helical" evidence="1">
    <location>
        <begin position="176"/>
        <end position="201"/>
    </location>
</feature>
<evidence type="ECO:0000256" key="1">
    <source>
        <dbReference type="SAM" id="Phobius"/>
    </source>
</evidence>
<sequence length="322" mass="36260">MYNFTGQLQTQADKIVRSPMEKNIIKDCTYANSCRECSTFTIDEHIHNAASMKTRWTETCNEKKNFTPVTTVEIKITNETLSFNQTRCCDGQRTLFFTETENRVKKTNKTLSFNQTRCCEGQRTLFFTESTVPNEHTDKASISIAMTSVNNSTATSRTNSTDFQDPGISKGLSIQLLLTVAIVATAVLVLITTVTVIVIVYKRRSKEAQGKTNPMYCVATDVNSDGIAEYSTVEESAILMKSLTLQKNTTESVSDNYFTLEKNENLSVKVEENQASKDVPFSREGIYNTLHETDEQCQEVEENAYSHFGDFDNGGYSEVLRR</sequence>
<keyword evidence="2" id="KW-1185">Reference proteome</keyword>
<dbReference type="OrthoDB" id="6213185at2759"/>
<reference evidence="3" key="1">
    <citation type="submission" date="2025-08" db="UniProtKB">
        <authorList>
            <consortium name="RefSeq"/>
        </authorList>
    </citation>
    <scope>IDENTIFICATION</scope>
    <source>
        <tissue evidence="3">Whole sample</tissue>
    </source>
</reference>
<accession>A0A8B8EDM1</accession>
<organism evidence="2 3">
    <name type="scientific">Crassostrea virginica</name>
    <name type="common">Eastern oyster</name>
    <dbReference type="NCBI Taxonomy" id="6565"/>
    <lineage>
        <taxon>Eukaryota</taxon>
        <taxon>Metazoa</taxon>
        <taxon>Spiralia</taxon>
        <taxon>Lophotrochozoa</taxon>
        <taxon>Mollusca</taxon>
        <taxon>Bivalvia</taxon>
        <taxon>Autobranchia</taxon>
        <taxon>Pteriomorphia</taxon>
        <taxon>Ostreida</taxon>
        <taxon>Ostreoidea</taxon>
        <taxon>Ostreidae</taxon>
        <taxon>Crassostrea</taxon>
    </lineage>
</organism>
<evidence type="ECO:0000313" key="2">
    <source>
        <dbReference type="Proteomes" id="UP000694844"/>
    </source>
</evidence>
<name>A0A8B8EDM1_CRAVI</name>
<dbReference type="GeneID" id="111133813"/>
<dbReference type="AlphaFoldDB" id="A0A8B8EDM1"/>
<proteinExistence type="predicted"/>
<evidence type="ECO:0000313" key="3">
    <source>
        <dbReference type="RefSeq" id="XP_022338205.1"/>
    </source>
</evidence>
<keyword evidence="1" id="KW-1133">Transmembrane helix</keyword>
<gene>
    <name evidence="3" type="primary">LOC111133813</name>
</gene>
<dbReference type="Proteomes" id="UP000694844">
    <property type="component" value="Chromosome 5"/>
</dbReference>
<dbReference type="RefSeq" id="XP_022338205.1">
    <property type="nucleotide sequence ID" value="XM_022482497.1"/>
</dbReference>
<protein>
    <submittedName>
        <fullName evidence="3">Uncharacterized protein LOC111133813 isoform X1</fullName>
    </submittedName>
</protein>